<evidence type="ECO:0000313" key="1">
    <source>
        <dbReference type="EMBL" id="JAH56121.1"/>
    </source>
</evidence>
<accession>A0A0E9TRB5</accession>
<organism evidence="1">
    <name type="scientific">Anguilla anguilla</name>
    <name type="common">European freshwater eel</name>
    <name type="synonym">Muraena anguilla</name>
    <dbReference type="NCBI Taxonomy" id="7936"/>
    <lineage>
        <taxon>Eukaryota</taxon>
        <taxon>Metazoa</taxon>
        <taxon>Chordata</taxon>
        <taxon>Craniata</taxon>
        <taxon>Vertebrata</taxon>
        <taxon>Euteleostomi</taxon>
        <taxon>Actinopterygii</taxon>
        <taxon>Neopterygii</taxon>
        <taxon>Teleostei</taxon>
        <taxon>Anguilliformes</taxon>
        <taxon>Anguillidae</taxon>
        <taxon>Anguilla</taxon>
    </lineage>
</organism>
<name>A0A0E9TRB5_ANGAN</name>
<dbReference type="AlphaFoldDB" id="A0A0E9TRB5"/>
<reference evidence="1" key="2">
    <citation type="journal article" date="2015" name="Fish Shellfish Immunol.">
        <title>Early steps in the European eel (Anguilla anguilla)-Vibrio vulnificus interaction in the gills: Role of the RtxA13 toxin.</title>
        <authorList>
            <person name="Callol A."/>
            <person name="Pajuelo D."/>
            <person name="Ebbesson L."/>
            <person name="Teles M."/>
            <person name="MacKenzie S."/>
            <person name="Amaro C."/>
        </authorList>
    </citation>
    <scope>NUCLEOTIDE SEQUENCE</scope>
</reference>
<sequence length="50" mass="5688">MLKPAQCRELTVSQHALALHIFLVLWKTHTSSVAAVCLEYLLFLCVFRSV</sequence>
<reference evidence="1" key="1">
    <citation type="submission" date="2014-11" db="EMBL/GenBank/DDBJ databases">
        <authorList>
            <person name="Amaro Gonzalez C."/>
        </authorList>
    </citation>
    <scope>NUCLEOTIDE SEQUENCE</scope>
</reference>
<protein>
    <submittedName>
        <fullName evidence="1">Uncharacterized protein</fullName>
    </submittedName>
</protein>
<proteinExistence type="predicted"/>
<dbReference type="EMBL" id="GBXM01052456">
    <property type="protein sequence ID" value="JAH56121.1"/>
    <property type="molecule type" value="Transcribed_RNA"/>
</dbReference>